<evidence type="ECO:0000313" key="3">
    <source>
        <dbReference type="Proteomes" id="UP000230778"/>
    </source>
</evidence>
<gene>
    <name evidence="2" type="ORF">COW72_00225</name>
</gene>
<dbReference type="Proteomes" id="UP000230778">
    <property type="component" value="Unassembled WGS sequence"/>
</dbReference>
<comment type="caution">
    <text evidence="2">The sequence shown here is derived from an EMBL/GenBank/DDBJ whole genome shotgun (WGS) entry which is preliminary data.</text>
</comment>
<organism evidence="2 3">
    <name type="scientific">Candidatus Nealsonbacteria bacterium CG18_big_fil_WC_8_21_14_2_50_37_10</name>
    <dbReference type="NCBI Taxonomy" id="1974717"/>
    <lineage>
        <taxon>Bacteria</taxon>
        <taxon>Candidatus Nealsoniibacteriota</taxon>
    </lineage>
</organism>
<keyword evidence="1" id="KW-0812">Transmembrane</keyword>
<keyword evidence="1" id="KW-1133">Transmembrane helix</keyword>
<evidence type="ECO:0000313" key="2">
    <source>
        <dbReference type="EMBL" id="PIQ07459.1"/>
    </source>
</evidence>
<feature type="transmembrane region" description="Helical" evidence="1">
    <location>
        <begin position="75"/>
        <end position="93"/>
    </location>
</feature>
<accession>A0A2H0FLJ3</accession>
<dbReference type="EMBL" id="PCUC01000011">
    <property type="protein sequence ID" value="PIQ07459.1"/>
    <property type="molecule type" value="Genomic_DNA"/>
</dbReference>
<keyword evidence="1" id="KW-0472">Membrane</keyword>
<protein>
    <submittedName>
        <fullName evidence="2">Uncharacterized protein</fullName>
    </submittedName>
</protein>
<feature type="transmembrane region" description="Helical" evidence="1">
    <location>
        <begin position="12"/>
        <end position="31"/>
    </location>
</feature>
<name>A0A2H0FLJ3_9BACT</name>
<reference evidence="2 3" key="1">
    <citation type="submission" date="2017-09" db="EMBL/GenBank/DDBJ databases">
        <title>Depth-based differentiation of microbial function through sediment-hosted aquifers and enrichment of novel symbionts in the deep terrestrial subsurface.</title>
        <authorList>
            <person name="Probst A.J."/>
            <person name="Ladd B."/>
            <person name="Jarett J.K."/>
            <person name="Geller-Mcgrath D.E."/>
            <person name="Sieber C.M."/>
            <person name="Emerson J.B."/>
            <person name="Anantharaman K."/>
            <person name="Thomas B.C."/>
            <person name="Malmstrom R."/>
            <person name="Stieglmeier M."/>
            <person name="Klingl A."/>
            <person name="Woyke T."/>
            <person name="Ryan C.M."/>
            <person name="Banfield J.F."/>
        </authorList>
    </citation>
    <scope>NUCLEOTIDE SEQUENCE [LARGE SCALE GENOMIC DNA]</scope>
    <source>
        <strain evidence="2">CG18_big_fil_WC_8_21_14_2_50_37_10</strain>
    </source>
</reference>
<proteinExistence type="predicted"/>
<dbReference type="AlphaFoldDB" id="A0A2H0FLJ3"/>
<sequence>MLSDIFKTIKKEYSGLAIFSFLLVLFCWSVVFLDNFSVFNFPYGMSCIMAPQGSLTGAITGVIALVYMKKKRLKGKWFAIIAIIMGIIGSFFVCL</sequence>
<feature type="transmembrane region" description="Helical" evidence="1">
    <location>
        <begin position="43"/>
        <end position="68"/>
    </location>
</feature>
<evidence type="ECO:0000256" key="1">
    <source>
        <dbReference type="SAM" id="Phobius"/>
    </source>
</evidence>